<dbReference type="AlphaFoldDB" id="A0A7W6FWN9"/>
<comment type="caution">
    <text evidence="1">The sequence shown here is derived from an EMBL/GenBank/DDBJ whole genome shotgun (WGS) entry which is preliminary data.</text>
</comment>
<gene>
    <name evidence="1" type="ORF">GGR05_004548</name>
</gene>
<evidence type="ECO:0000313" key="2">
    <source>
        <dbReference type="Proteomes" id="UP000531216"/>
    </source>
</evidence>
<dbReference type="EMBL" id="JACIDO010000045">
    <property type="protein sequence ID" value="MBB3938371.1"/>
    <property type="molecule type" value="Genomic_DNA"/>
</dbReference>
<proteinExistence type="predicted"/>
<protein>
    <submittedName>
        <fullName evidence="1">Uncharacterized protein</fullName>
    </submittedName>
</protein>
<accession>A0A7W6FWN9</accession>
<keyword evidence="2" id="KW-1185">Reference proteome</keyword>
<organism evidence="1 2">
    <name type="scientific">Aureimonas phyllosphaerae</name>
    <dbReference type="NCBI Taxonomy" id="1166078"/>
    <lineage>
        <taxon>Bacteria</taxon>
        <taxon>Pseudomonadati</taxon>
        <taxon>Pseudomonadota</taxon>
        <taxon>Alphaproteobacteria</taxon>
        <taxon>Hyphomicrobiales</taxon>
        <taxon>Aurantimonadaceae</taxon>
        <taxon>Aureimonas</taxon>
    </lineage>
</organism>
<sequence>MSCIGEYDEQVLGVDLVAGLDVDGFHRAVGFGVERG</sequence>
<name>A0A7W6FWN9_9HYPH</name>
<feature type="non-terminal residue" evidence="1">
    <location>
        <position position="36"/>
    </location>
</feature>
<evidence type="ECO:0000313" key="1">
    <source>
        <dbReference type="EMBL" id="MBB3938371.1"/>
    </source>
</evidence>
<dbReference type="Proteomes" id="UP000531216">
    <property type="component" value="Unassembled WGS sequence"/>
</dbReference>
<reference evidence="1 2" key="1">
    <citation type="submission" date="2020-08" db="EMBL/GenBank/DDBJ databases">
        <title>Genomic Encyclopedia of Type Strains, Phase IV (KMG-IV): sequencing the most valuable type-strain genomes for metagenomic binning, comparative biology and taxonomic classification.</title>
        <authorList>
            <person name="Goeker M."/>
        </authorList>
    </citation>
    <scope>NUCLEOTIDE SEQUENCE [LARGE SCALE GENOMIC DNA]</scope>
    <source>
        <strain evidence="1 2">DSM 25024</strain>
    </source>
</reference>